<evidence type="ECO:0000313" key="4">
    <source>
        <dbReference type="Proteomes" id="UP000886803"/>
    </source>
</evidence>
<gene>
    <name evidence="3" type="ORF">H9945_04120</name>
</gene>
<dbReference type="AlphaFoldDB" id="A0A9D2M6E5"/>
<dbReference type="InterPro" id="IPR052910">
    <property type="entry name" value="ABC-Purine-Binding"/>
</dbReference>
<keyword evidence="1" id="KW-0732">Signal</keyword>
<comment type="caution">
    <text evidence="3">The sequence shown here is derived from an EMBL/GenBank/DDBJ whole genome shotgun (WGS) entry which is preliminary data.</text>
</comment>
<dbReference type="InterPro" id="IPR003760">
    <property type="entry name" value="PnrA-like"/>
</dbReference>
<feature type="domain" description="ABC transporter substrate-binding protein PnrA-like" evidence="2">
    <location>
        <begin position="314"/>
        <end position="464"/>
    </location>
</feature>
<evidence type="ECO:0000256" key="1">
    <source>
        <dbReference type="ARBA" id="ARBA00022729"/>
    </source>
</evidence>
<dbReference type="GO" id="GO:0005886">
    <property type="term" value="C:plasma membrane"/>
    <property type="evidence" value="ECO:0007669"/>
    <property type="project" value="InterPro"/>
</dbReference>
<protein>
    <submittedName>
        <fullName evidence="3">BMP family ABC transporter substrate-binding protein</fullName>
    </submittedName>
</protein>
<dbReference type="PANTHER" id="PTHR43208:SF1">
    <property type="entry name" value="ABC TRANSPORTER SUBSTRATE-BINDING PROTEIN"/>
    <property type="match status" value="1"/>
</dbReference>
<dbReference type="EMBL" id="DWYG01000060">
    <property type="protein sequence ID" value="HJB41664.1"/>
    <property type="molecule type" value="Genomic_DNA"/>
</dbReference>
<evidence type="ECO:0000259" key="2">
    <source>
        <dbReference type="Pfam" id="PF02608"/>
    </source>
</evidence>
<organism evidence="3 4">
    <name type="scientific">Candidatus Gemmiger avicola</name>
    <dbReference type="NCBI Taxonomy" id="2838605"/>
    <lineage>
        <taxon>Bacteria</taxon>
        <taxon>Bacillati</taxon>
        <taxon>Bacillota</taxon>
        <taxon>Clostridia</taxon>
        <taxon>Eubacteriales</taxon>
        <taxon>Gemmiger</taxon>
    </lineage>
</organism>
<sequence>MTRMEALEEYVHAQKRAQRDYREKMAAGQYPYLPVLDDILENARVENQLPIGTVEIPLALVVGTKTAGRTAAFASNFLPLLSPKTEFASKWVSLCQAHVDEGIRDPIRCFEYLGRFYVQEGNKRVSVLKYFNADSITANVTRVMPQYSDSPLVKLYYEFVEYYPLCQLYTLTFTQEGSFARLQKALGKAPGEKWSNDDRANVISLYNWVKKAYYAHGGQHLHTTVGDVMLLLMRVYTMADLQKRSPAELAKDLDAIWDDVLAIEHPQPVKLSTKPAEPAEPAGPKLLNKILPAILPNQKPTHLKVAFVNERSPETSTWTSQHEFGRCQLDQVFPGTVETVAYHNAVVGSNADALVEQAIAEGADIVFTTSPKLVGAALRAALRHPETRILNCSVDMPYTSIRTYYTRVYEAKFISGAIASAMARSDRIGYLAVSPNFGTPADINAFALGARMVNPRVRVDLEWTCLPGDPMRAFAEKGITVISGRDTPAPGRPAREFGVFRILRGGMLEDLASPFWHWGQLYENVIRSVLNGAWNRDEPSDERRAVNYWWGMNSGAMDVLFSRELPHDVRHLANILRQGVIAGAIDPFACHIIAQDGTLMNEGNTGFAPEQILHMDWLCDAVDGHVPGYDELTEEAKPLYRMQGIHRDRLPVEKEAEL</sequence>
<evidence type="ECO:0000313" key="3">
    <source>
        <dbReference type="EMBL" id="HJB41664.1"/>
    </source>
</evidence>
<proteinExistence type="predicted"/>
<reference evidence="3" key="2">
    <citation type="submission" date="2021-04" db="EMBL/GenBank/DDBJ databases">
        <authorList>
            <person name="Gilroy R."/>
        </authorList>
    </citation>
    <scope>NUCLEOTIDE SEQUENCE</scope>
    <source>
        <strain evidence="3">ChiBcec8-13705</strain>
    </source>
</reference>
<dbReference type="Pfam" id="PF02608">
    <property type="entry name" value="Bmp"/>
    <property type="match status" value="1"/>
</dbReference>
<dbReference type="Proteomes" id="UP000886803">
    <property type="component" value="Unassembled WGS sequence"/>
</dbReference>
<dbReference type="PANTHER" id="PTHR43208">
    <property type="entry name" value="ABC TRANSPORTER SUBSTRATE-BINDING PROTEIN"/>
    <property type="match status" value="1"/>
</dbReference>
<name>A0A9D2M6E5_9FIRM</name>
<reference evidence="3" key="1">
    <citation type="journal article" date="2021" name="PeerJ">
        <title>Extensive microbial diversity within the chicken gut microbiome revealed by metagenomics and culture.</title>
        <authorList>
            <person name="Gilroy R."/>
            <person name="Ravi A."/>
            <person name="Getino M."/>
            <person name="Pursley I."/>
            <person name="Horton D.L."/>
            <person name="Alikhan N.F."/>
            <person name="Baker D."/>
            <person name="Gharbi K."/>
            <person name="Hall N."/>
            <person name="Watson M."/>
            <person name="Adriaenssens E.M."/>
            <person name="Foster-Nyarko E."/>
            <person name="Jarju S."/>
            <person name="Secka A."/>
            <person name="Antonio M."/>
            <person name="Oren A."/>
            <person name="Chaudhuri R.R."/>
            <person name="La Ragione R."/>
            <person name="Hildebrand F."/>
            <person name="Pallen M.J."/>
        </authorList>
    </citation>
    <scope>NUCLEOTIDE SEQUENCE</scope>
    <source>
        <strain evidence="3">ChiBcec8-13705</strain>
    </source>
</reference>
<dbReference type="Gene3D" id="3.40.50.2300">
    <property type="match status" value="2"/>
</dbReference>
<accession>A0A9D2M6E5</accession>